<accession>A0A9P4U7M7</accession>
<name>A0A9P4U7M7_9PLEO</name>
<dbReference type="AlphaFoldDB" id="A0A9P4U7M7"/>
<dbReference type="EMBL" id="MU001508">
    <property type="protein sequence ID" value="KAF2440016.1"/>
    <property type="molecule type" value="Genomic_DNA"/>
</dbReference>
<dbReference type="Proteomes" id="UP000799764">
    <property type="component" value="Unassembled WGS sequence"/>
</dbReference>
<reference evidence="1" key="1">
    <citation type="journal article" date="2020" name="Stud. Mycol.">
        <title>101 Dothideomycetes genomes: a test case for predicting lifestyles and emergence of pathogens.</title>
        <authorList>
            <person name="Haridas S."/>
            <person name="Albert R."/>
            <person name="Binder M."/>
            <person name="Bloem J."/>
            <person name="Labutti K."/>
            <person name="Salamov A."/>
            <person name="Andreopoulos B."/>
            <person name="Baker S."/>
            <person name="Barry K."/>
            <person name="Bills G."/>
            <person name="Bluhm B."/>
            <person name="Cannon C."/>
            <person name="Castanera R."/>
            <person name="Culley D."/>
            <person name="Daum C."/>
            <person name="Ezra D."/>
            <person name="Gonzalez J."/>
            <person name="Henrissat B."/>
            <person name="Kuo A."/>
            <person name="Liang C."/>
            <person name="Lipzen A."/>
            <person name="Lutzoni F."/>
            <person name="Magnuson J."/>
            <person name="Mondo S."/>
            <person name="Nolan M."/>
            <person name="Ohm R."/>
            <person name="Pangilinan J."/>
            <person name="Park H.-J."/>
            <person name="Ramirez L."/>
            <person name="Alfaro M."/>
            <person name="Sun H."/>
            <person name="Tritt A."/>
            <person name="Yoshinaga Y."/>
            <person name="Zwiers L.-H."/>
            <person name="Turgeon B."/>
            <person name="Goodwin S."/>
            <person name="Spatafora J."/>
            <person name="Crous P."/>
            <person name="Grigoriev I."/>
        </authorList>
    </citation>
    <scope>NUCLEOTIDE SEQUENCE</scope>
    <source>
        <strain evidence="1">CBS 690.94</strain>
    </source>
</reference>
<keyword evidence="2" id="KW-1185">Reference proteome</keyword>
<sequence>MLALPWLHESSVVQRRRQGGKILAPISTVYVGRRRIPIPGGGFDPQMSLLRWPTTDYIPIRCTRSRCFASPPSIPWRISVDTNLTRHQLGRDRGSERLDCQRKRQYVRATRHQWPILKPLFHIDFNRMLEQSHEAAAQRSCPSGTAQSYARCWTATSRFRAFEWAALPRREICRQGWGMGGRRSGRGFLIVAIRGLPPLHAQLAPQPVSDIRNSTLRTRDERGKKDSLTGGMARVPGFNIHETAPAGIEPGLLLQVSCGTCISKQ</sequence>
<gene>
    <name evidence="1" type="ORF">P171DRAFT_500888</name>
</gene>
<proteinExistence type="predicted"/>
<comment type="caution">
    <text evidence="1">The sequence shown here is derived from an EMBL/GenBank/DDBJ whole genome shotgun (WGS) entry which is preliminary data.</text>
</comment>
<organism evidence="1 2">
    <name type="scientific">Karstenula rhodostoma CBS 690.94</name>
    <dbReference type="NCBI Taxonomy" id="1392251"/>
    <lineage>
        <taxon>Eukaryota</taxon>
        <taxon>Fungi</taxon>
        <taxon>Dikarya</taxon>
        <taxon>Ascomycota</taxon>
        <taxon>Pezizomycotina</taxon>
        <taxon>Dothideomycetes</taxon>
        <taxon>Pleosporomycetidae</taxon>
        <taxon>Pleosporales</taxon>
        <taxon>Massarineae</taxon>
        <taxon>Didymosphaeriaceae</taxon>
        <taxon>Karstenula</taxon>
    </lineage>
</organism>
<evidence type="ECO:0000313" key="2">
    <source>
        <dbReference type="Proteomes" id="UP000799764"/>
    </source>
</evidence>
<protein>
    <submittedName>
        <fullName evidence="1">Uncharacterized protein</fullName>
    </submittedName>
</protein>
<evidence type="ECO:0000313" key="1">
    <source>
        <dbReference type="EMBL" id="KAF2440016.1"/>
    </source>
</evidence>